<keyword evidence="3" id="KW-1185">Reference proteome</keyword>
<evidence type="ECO:0000256" key="1">
    <source>
        <dbReference type="SAM" id="SignalP"/>
    </source>
</evidence>
<proteinExistence type="predicted"/>
<dbReference type="RefSeq" id="WP_115371124.1">
    <property type="nucleotide sequence ID" value="NZ_QASA01000001.1"/>
</dbReference>
<sequence>MKKSFTLILLIGLCGTVKTVRAQNETAEIIKSGITNAELLAKAYSQPLSKAFGTDINTGWITTGKAFKPGRFEIRVFANAAFVPEKDRTFDVSTIGLNSNVRLAPGSSKLAPTVFGDDSPGPLLNVYATRPDTKQEEQVTSFNTPEGIGTGIAPIPMAQVTVGLVKETELMVRFIPKSKAGDFNVDLWGVGLKHSIRQWIPGIADLPFDITAAAAYSSFRSSYQLEVNPQSGVVNPNPADYTNQRIIFDTKAFIGQLVASKTISVITGYASFSYSSASTTTGMLGNYPITVLREQPPYTRQVQNVTDPVNFITDYTQLGITGGFRLKLAIFTLNAEGTWAKYPTVSAGIGLGYN</sequence>
<organism evidence="2 3">
    <name type="scientific">Adhaeribacter pallidiroseus</name>
    <dbReference type="NCBI Taxonomy" id="2072847"/>
    <lineage>
        <taxon>Bacteria</taxon>
        <taxon>Pseudomonadati</taxon>
        <taxon>Bacteroidota</taxon>
        <taxon>Cytophagia</taxon>
        <taxon>Cytophagales</taxon>
        <taxon>Hymenobacteraceae</taxon>
        <taxon>Adhaeribacter</taxon>
    </lineage>
</organism>
<comment type="caution">
    <text evidence="2">The sequence shown here is derived from an EMBL/GenBank/DDBJ whole genome shotgun (WGS) entry which is preliminary data.</text>
</comment>
<dbReference type="AlphaFoldDB" id="A0A369QA31"/>
<protein>
    <submittedName>
        <fullName evidence="2">Uncharacterized protein</fullName>
    </submittedName>
</protein>
<dbReference type="InterPro" id="IPR046495">
    <property type="entry name" value="DUF6588"/>
</dbReference>
<dbReference type="OrthoDB" id="9775382at2"/>
<keyword evidence="1" id="KW-0732">Signal</keyword>
<dbReference type="Proteomes" id="UP000253919">
    <property type="component" value="Unassembled WGS sequence"/>
</dbReference>
<evidence type="ECO:0000313" key="3">
    <source>
        <dbReference type="Proteomes" id="UP000253919"/>
    </source>
</evidence>
<dbReference type="EMBL" id="QASA01000001">
    <property type="protein sequence ID" value="RDC61544.1"/>
    <property type="molecule type" value="Genomic_DNA"/>
</dbReference>
<evidence type="ECO:0000313" key="2">
    <source>
        <dbReference type="EMBL" id="RDC61544.1"/>
    </source>
</evidence>
<accession>A0A369QA31</accession>
<gene>
    <name evidence="2" type="ORF">AHMF7616_00123</name>
</gene>
<feature type="signal peptide" evidence="1">
    <location>
        <begin position="1"/>
        <end position="22"/>
    </location>
</feature>
<reference evidence="2 3" key="1">
    <citation type="submission" date="2018-04" db="EMBL/GenBank/DDBJ databases">
        <title>Adhaeribacter sp. HMF7616 genome sequencing and assembly.</title>
        <authorList>
            <person name="Kang H."/>
            <person name="Kang J."/>
            <person name="Cha I."/>
            <person name="Kim H."/>
            <person name="Joh K."/>
        </authorList>
    </citation>
    <scope>NUCLEOTIDE SEQUENCE [LARGE SCALE GENOMIC DNA]</scope>
    <source>
        <strain evidence="2 3">HMF7616</strain>
    </source>
</reference>
<name>A0A369QA31_9BACT</name>
<dbReference type="Pfam" id="PF20230">
    <property type="entry name" value="DUF6588"/>
    <property type="match status" value="1"/>
</dbReference>
<feature type="chain" id="PRO_5016927790" evidence="1">
    <location>
        <begin position="23"/>
        <end position="354"/>
    </location>
</feature>